<reference evidence="1 2" key="1">
    <citation type="submission" date="2024-01" db="EMBL/GenBank/DDBJ databases">
        <authorList>
            <person name="Waweru B."/>
        </authorList>
    </citation>
    <scope>NUCLEOTIDE SEQUENCE [LARGE SCALE GENOMIC DNA]</scope>
</reference>
<proteinExistence type="predicted"/>
<organism evidence="1 2">
    <name type="scientific">Dovyalis caffra</name>
    <dbReference type="NCBI Taxonomy" id="77055"/>
    <lineage>
        <taxon>Eukaryota</taxon>
        <taxon>Viridiplantae</taxon>
        <taxon>Streptophyta</taxon>
        <taxon>Embryophyta</taxon>
        <taxon>Tracheophyta</taxon>
        <taxon>Spermatophyta</taxon>
        <taxon>Magnoliopsida</taxon>
        <taxon>eudicotyledons</taxon>
        <taxon>Gunneridae</taxon>
        <taxon>Pentapetalae</taxon>
        <taxon>rosids</taxon>
        <taxon>fabids</taxon>
        <taxon>Malpighiales</taxon>
        <taxon>Salicaceae</taxon>
        <taxon>Flacourtieae</taxon>
        <taxon>Dovyalis</taxon>
    </lineage>
</organism>
<evidence type="ECO:0000313" key="1">
    <source>
        <dbReference type="EMBL" id="CAK7355779.1"/>
    </source>
</evidence>
<name>A0AAV1SQ76_9ROSI</name>
<gene>
    <name evidence="1" type="ORF">DCAF_LOCUS26040</name>
</gene>
<comment type="caution">
    <text evidence="1">The sequence shown here is derived from an EMBL/GenBank/DDBJ whole genome shotgun (WGS) entry which is preliminary data.</text>
</comment>
<keyword evidence="2" id="KW-1185">Reference proteome</keyword>
<accession>A0AAV1SQ76</accession>
<protein>
    <submittedName>
        <fullName evidence="1">Uncharacterized protein</fullName>
    </submittedName>
</protein>
<sequence>MKWNQTPLTVIEGLAFTDKQGVDRGKSGFGRNLEKTVDRRFGRKVRNEEMENNADKLVEIVSPALT</sequence>
<dbReference type="AlphaFoldDB" id="A0AAV1SQ76"/>
<dbReference type="Proteomes" id="UP001314170">
    <property type="component" value="Unassembled WGS sequence"/>
</dbReference>
<dbReference type="EMBL" id="CAWUPB010001197">
    <property type="protein sequence ID" value="CAK7355779.1"/>
    <property type="molecule type" value="Genomic_DNA"/>
</dbReference>
<evidence type="ECO:0000313" key="2">
    <source>
        <dbReference type="Proteomes" id="UP001314170"/>
    </source>
</evidence>